<feature type="region of interest" description="Disordered" evidence="1">
    <location>
        <begin position="24"/>
        <end position="44"/>
    </location>
</feature>
<dbReference type="InterPro" id="IPR025665">
    <property type="entry name" value="Beta-barrel_OMP_2"/>
</dbReference>
<reference evidence="4" key="1">
    <citation type="submission" date="2022-03" db="EMBL/GenBank/DDBJ databases">
        <title>Bacterial whole genome sequence for Hymenobacter sp. DH14.</title>
        <authorList>
            <person name="Le V."/>
        </authorList>
    </citation>
    <scope>NUCLEOTIDE SEQUENCE</scope>
    <source>
        <strain evidence="4">DH14</strain>
    </source>
</reference>
<feature type="domain" description="Outer membrane protein beta-barrel" evidence="3">
    <location>
        <begin position="39"/>
        <end position="195"/>
    </location>
</feature>
<evidence type="ECO:0000256" key="2">
    <source>
        <dbReference type="SAM" id="SignalP"/>
    </source>
</evidence>
<dbReference type="EMBL" id="JALBGC010000001">
    <property type="protein sequence ID" value="MCI1186717.1"/>
    <property type="molecule type" value="Genomic_DNA"/>
</dbReference>
<organism evidence="4 5">
    <name type="scientific">Hymenobacter cyanobacteriorum</name>
    <dbReference type="NCBI Taxonomy" id="2926463"/>
    <lineage>
        <taxon>Bacteria</taxon>
        <taxon>Pseudomonadati</taxon>
        <taxon>Bacteroidota</taxon>
        <taxon>Cytophagia</taxon>
        <taxon>Cytophagales</taxon>
        <taxon>Hymenobacteraceae</taxon>
        <taxon>Hymenobacter</taxon>
    </lineage>
</organism>
<protein>
    <submittedName>
        <fullName evidence="4">PorT family protein</fullName>
    </submittedName>
</protein>
<keyword evidence="2" id="KW-0732">Signal</keyword>
<dbReference type="RefSeq" id="WP_241934984.1">
    <property type="nucleotide sequence ID" value="NZ_JALBGC010000001.1"/>
</dbReference>
<feature type="chain" id="PRO_5040963838" evidence="2">
    <location>
        <begin position="21"/>
        <end position="230"/>
    </location>
</feature>
<evidence type="ECO:0000313" key="5">
    <source>
        <dbReference type="Proteomes" id="UP001139193"/>
    </source>
</evidence>
<evidence type="ECO:0000259" key="3">
    <source>
        <dbReference type="Pfam" id="PF13568"/>
    </source>
</evidence>
<dbReference type="Proteomes" id="UP001139193">
    <property type="component" value="Unassembled WGS sequence"/>
</dbReference>
<accession>A0A9X1VDI1</accession>
<feature type="signal peptide" evidence="2">
    <location>
        <begin position="1"/>
        <end position="20"/>
    </location>
</feature>
<name>A0A9X1VDI1_9BACT</name>
<proteinExistence type="predicted"/>
<gene>
    <name evidence="4" type="ORF">MON38_04755</name>
</gene>
<sequence length="230" mass="24436">MKNLFLLLALALATGPQALAQGGMTSKDYDNGATGTESRNTGVGIKGGYNTSNINGSGADLFPNKNSFAAFNAGVYGQFGFTNFASLQVELLYIRKGYHTDAGTTSTGAAYTAHDTRLDYFELPVMFVGNITETLSLHVGPQVSVLTKVLNDGQNLDLNANGYNTLDYGFVGGAEARLGLGRLGVRYDLSLADIYKTGAAVKYGNTALTVQDGKVRNQSIQVYLGIGYRK</sequence>
<comment type="caution">
    <text evidence="4">The sequence shown here is derived from an EMBL/GenBank/DDBJ whole genome shotgun (WGS) entry which is preliminary data.</text>
</comment>
<dbReference type="AlphaFoldDB" id="A0A9X1VDI1"/>
<dbReference type="Pfam" id="PF13568">
    <property type="entry name" value="OMP_b-brl_2"/>
    <property type="match status" value="1"/>
</dbReference>
<evidence type="ECO:0000313" key="4">
    <source>
        <dbReference type="EMBL" id="MCI1186717.1"/>
    </source>
</evidence>
<keyword evidence="5" id="KW-1185">Reference proteome</keyword>
<evidence type="ECO:0000256" key="1">
    <source>
        <dbReference type="SAM" id="MobiDB-lite"/>
    </source>
</evidence>